<protein>
    <recommendedName>
        <fullName evidence="2">Protein argonaute N-terminal domain-containing protein</fullName>
    </recommendedName>
</protein>
<dbReference type="InterPro" id="IPR050561">
    <property type="entry name" value="PTP"/>
</dbReference>
<dbReference type="OrthoDB" id="66369at2759"/>
<proteinExistence type="predicted"/>
<evidence type="ECO:0000256" key="1">
    <source>
        <dbReference type="SAM" id="MobiDB-lite"/>
    </source>
</evidence>
<comment type="caution">
    <text evidence="3">The sequence shown here is derived from an EMBL/GenBank/DDBJ whole genome shotgun (WGS) entry which is preliminary data.</text>
</comment>
<dbReference type="InterPro" id="IPR032474">
    <property type="entry name" value="Argonaute_N"/>
</dbReference>
<feature type="compositionally biased region" description="Low complexity" evidence="1">
    <location>
        <begin position="357"/>
        <end position="373"/>
    </location>
</feature>
<sequence>MREEPVVYINGKPFVLREVERPYKNMLEYTGIDCERVERMEARLKDDILREAERYEGAIMVIHENDGGQISDAWEHVKLDVVQTPREVLTCFEADGFPIKYARVPITDGKSPKGSDFDTLAMNIVSASKDTAFVFNCQMGIGRTTTGTEKLRAPHECQHGDAVMEAIVKDRNGSVLGGSKHCLAGKKLDLWRFVRSSGDTFEKINVIYAAPIMISICLVILPRRVNNPHTVNRNLDTPPRCRRLRGSHNWELIQLRKRLPIFPTLAARVQNLRILEQDEVGPSAYQPIISFHRPIGPSAARRRERLGRAPPWRIWWPWWRWPGGSQSSCTMVGPTTTTSRDCKTKVRVGARGPQGPGAYAGSREGSSSGGQSRPPAPELYQAPQSPYQSTSSRPGWPGSSSSSFSKASPPEPTQVEAVMEQLVKLYKESHLGKRLPVYDGIKSLYAVGPLPFVSKEFRITLLDEDDGAGRPDQKSS</sequence>
<dbReference type="PANTHER" id="PTHR23339">
    <property type="entry name" value="TYROSINE SPECIFIC PROTEIN PHOSPHATASE AND DUAL SPECIFICITY PROTEIN PHOSPHATASE"/>
    <property type="match status" value="1"/>
</dbReference>
<dbReference type="Gene3D" id="3.90.190.10">
    <property type="entry name" value="Protein tyrosine phosphatase superfamily"/>
    <property type="match status" value="1"/>
</dbReference>
<name>A0A9N7RU16_STRHE</name>
<feature type="compositionally biased region" description="Polar residues" evidence="1">
    <location>
        <begin position="327"/>
        <end position="339"/>
    </location>
</feature>
<feature type="compositionally biased region" description="Low complexity" evidence="1">
    <location>
        <begin position="389"/>
        <end position="408"/>
    </location>
</feature>
<dbReference type="Pfam" id="PF16486">
    <property type="entry name" value="ArgoN"/>
    <property type="match status" value="1"/>
</dbReference>
<dbReference type="EMBL" id="CACSLK010034598">
    <property type="protein sequence ID" value="CAA0842770.1"/>
    <property type="molecule type" value="Genomic_DNA"/>
</dbReference>
<evidence type="ECO:0000313" key="3">
    <source>
        <dbReference type="EMBL" id="CAA0842770.1"/>
    </source>
</evidence>
<dbReference type="AlphaFoldDB" id="A0A9N7RU16"/>
<accession>A0A9N7RU16</accession>
<evidence type="ECO:0000313" key="4">
    <source>
        <dbReference type="Proteomes" id="UP001153555"/>
    </source>
</evidence>
<dbReference type="InterPro" id="IPR029021">
    <property type="entry name" value="Prot-tyrosine_phosphatase-like"/>
</dbReference>
<feature type="region of interest" description="Disordered" evidence="1">
    <location>
        <begin position="327"/>
        <end position="413"/>
    </location>
</feature>
<feature type="domain" description="Protein argonaute N-terminal" evidence="2">
    <location>
        <begin position="415"/>
        <end position="470"/>
    </location>
</feature>
<reference evidence="3" key="1">
    <citation type="submission" date="2019-12" db="EMBL/GenBank/DDBJ databases">
        <authorList>
            <person name="Scholes J."/>
        </authorList>
    </citation>
    <scope>NUCLEOTIDE SEQUENCE</scope>
</reference>
<dbReference type="Pfam" id="PF14566">
    <property type="entry name" value="PTPlike_phytase"/>
    <property type="match status" value="1"/>
</dbReference>
<organism evidence="3 4">
    <name type="scientific">Striga hermonthica</name>
    <name type="common">Purple witchweed</name>
    <name type="synonym">Buchnera hermonthica</name>
    <dbReference type="NCBI Taxonomy" id="68872"/>
    <lineage>
        <taxon>Eukaryota</taxon>
        <taxon>Viridiplantae</taxon>
        <taxon>Streptophyta</taxon>
        <taxon>Embryophyta</taxon>
        <taxon>Tracheophyta</taxon>
        <taxon>Spermatophyta</taxon>
        <taxon>Magnoliopsida</taxon>
        <taxon>eudicotyledons</taxon>
        <taxon>Gunneridae</taxon>
        <taxon>Pentapetalae</taxon>
        <taxon>asterids</taxon>
        <taxon>lamiids</taxon>
        <taxon>Lamiales</taxon>
        <taxon>Orobanchaceae</taxon>
        <taxon>Buchnereae</taxon>
        <taxon>Striga</taxon>
    </lineage>
</organism>
<dbReference type="SMART" id="SM01301">
    <property type="entry name" value="PTPlike_phytase"/>
    <property type="match status" value="1"/>
</dbReference>
<dbReference type="Proteomes" id="UP001153555">
    <property type="component" value="Unassembled WGS sequence"/>
</dbReference>
<keyword evidence="4" id="KW-1185">Reference proteome</keyword>
<evidence type="ECO:0000259" key="2">
    <source>
        <dbReference type="Pfam" id="PF16486"/>
    </source>
</evidence>
<gene>
    <name evidence="3" type="ORF">SHERM_08625</name>
</gene>
<dbReference type="SUPFAM" id="SSF52799">
    <property type="entry name" value="(Phosphotyrosine protein) phosphatases II"/>
    <property type="match status" value="1"/>
</dbReference>